<evidence type="ECO:0000259" key="4">
    <source>
        <dbReference type="Pfam" id="PF03816"/>
    </source>
</evidence>
<dbReference type="EMBL" id="JADMLG010000002">
    <property type="protein sequence ID" value="MBH0775796.1"/>
    <property type="molecule type" value="Genomic_DNA"/>
</dbReference>
<keyword evidence="3" id="KW-1133">Transmembrane helix</keyword>
<gene>
    <name evidence="6" type="ORF">IT779_05790</name>
</gene>
<dbReference type="AlphaFoldDB" id="A0A931I7P6"/>
<comment type="similarity">
    <text evidence="1">Belongs to the LytR/CpsA/Psr (LCP) family.</text>
</comment>
<protein>
    <submittedName>
        <fullName evidence="6">LCP family protein</fullName>
    </submittedName>
</protein>
<dbReference type="RefSeq" id="WP_196148530.1">
    <property type="nucleotide sequence ID" value="NZ_JADMLG010000002.1"/>
</dbReference>
<evidence type="ECO:0000256" key="3">
    <source>
        <dbReference type="SAM" id="Phobius"/>
    </source>
</evidence>
<feature type="transmembrane region" description="Helical" evidence="3">
    <location>
        <begin position="20"/>
        <end position="40"/>
    </location>
</feature>
<dbReference type="InterPro" id="IPR027381">
    <property type="entry name" value="LytR/CpsA/Psr_C"/>
</dbReference>
<dbReference type="InterPro" id="IPR004474">
    <property type="entry name" value="LytR_CpsA_psr"/>
</dbReference>
<dbReference type="Gene3D" id="3.30.70.2390">
    <property type="match status" value="1"/>
</dbReference>
<feature type="region of interest" description="Disordered" evidence="2">
    <location>
        <begin position="469"/>
        <end position="491"/>
    </location>
</feature>
<keyword evidence="3" id="KW-0472">Membrane</keyword>
<dbReference type="PANTHER" id="PTHR33392">
    <property type="entry name" value="POLYISOPRENYL-TEICHOIC ACID--PEPTIDOGLYCAN TEICHOIC ACID TRANSFERASE TAGU"/>
    <property type="match status" value="1"/>
</dbReference>
<evidence type="ECO:0000313" key="6">
    <source>
        <dbReference type="EMBL" id="MBH0775796.1"/>
    </source>
</evidence>
<feature type="domain" description="Cell envelope-related transcriptional attenuator" evidence="4">
    <location>
        <begin position="101"/>
        <end position="269"/>
    </location>
</feature>
<keyword evidence="7" id="KW-1185">Reference proteome</keyword>
<accession>A0A931I7P6</accession>
<dbReference type="NCBIfam" id="TIGR00350">
    <property type="entry name" value="lytR_cpsA_psr"/>
    <property type="match status" value="1"/>
</dbReference>
<dbReference type="Gene3D" id="3.40.630.190">
    <property type="entry name" value="LCP protein"/>
    <property type="match status" value="1"/>
</dbReference>
<dbReference type="PANTHER" id="PTHR33392:SF6">
    <property type="entry name" value="POLYISOPRENYL-TEICHOIC ACID--PEPTIDOGLYCAN TEICHOIC ACID TRANSFERASE TAGU"/>
    <property type="match status" value="1"/>
</dbReference>
<evidence type="ECO:0000259" key="5">
    <source>
        <dbReference type="Pfam" id="PF13399"/>
    </source>
</evidence>
<reference evidence="6" key="1">
    <citation type="submission" date="2020-11" db="EMBL/GenBank/DDBJ databases">
        <title>Nocardia NEAU-351.nov., a novel actinomycete isolated from the cow dung.</title>
        <authorList>
            <person name="Zhang X."/>
        </authorList>
    </citation>
    <scope>NUCLEOTIDE SEQUENCE</scope>
    <source>
        <strain evidence="6">NEAU-351</strain>
    </source>
</reference>
<dbReference type="Pfam" id="PF03816">
    <property type="entry name" value="LytR_cpsA_psr"/>
    <property type="match status" value="1"/>
</dbReference>
<feature type="domain" description="LytR/CpsA/Psr regulator C-terminal" evidence="5">
    <location>
        <begin position="365"/>
        <end position="451"/>
    </location>
</feature>
<evidence type="ECO:0000256" key="2">
    <source>
        <dbReference type="SAM" id="MobiDB-lite"/>
    </source>
</evidence>
<name>A0A931I7P6_9NOCA</name>
<organism evidence="6 7">
    <name type="scientific">Nocardia bovistercoris</name>
    <dbReference type="NCBI Taxonomy" id="2785916"/>
    <lineage>
        <taxon>Bacteria</taxon>
        <taxon>Bacillati</taxon>
        <taxon>Actinomycetota</taxon>
        <taxon>Actinomycetes</taxon>
        <taxon>Mycobacteriales</taxon>
        <taxon>Nocardiaceae</taxon>
        <taxon>Nocardia</taxon>
    </lineage>
</organism>
<evidence type="ECO:0000256" key="1">
    <source>
        <dbReference type="ARBA" id="ARBA00006068"/>
    </source>
</evidence>
<sequence length="491" mass="50358">MRKLQAIARPSGGGPGTFGAGRVVVATLATLVLVVTGFAWHSVDSLIADIERIGDLGLGGARDGAVDILLVGVDSRTDAHGNALTDSERALLHAGDEVGTNTDTIVLVRVPNDGRSATAISIPRDSYVDIPGFGKGKINSAYGATKETERLRLMEHGVSAPEADKQSTQAGRKALIGTVTNLTGITVDHYAEVSLLGFVLLTNAVGGVEVCLNSPVDEWMSGADFPAGRQRLDGPQALSFVRQRHDLPRGDLDRIVRQQVFMAGLVGQVLSARTLANPTRLGQLSEAVGRTVVLDEDWDVVGFLQQLKDLSGGQVRFETVPVADLNATTGDGESVVKVEPKSVKSAVAALVGTHDDDSGGADPSTVTVSVYNASGVGGLAAQVSQALRAKGFREGTVGNYTGQGVTGSRVLAASTADPRARAVAEALGGLTVVADSSVSADSVGVVLASDYSGPGSSASSMFDFTGTSAQATPVPPAPPIDAGRSGPTCVN</sequence>
<dbReference type="InterPro" id="IPR050922">
    <property type="entry name" value="LytR/CpsA/Psr_CW_biosynth"/>
</dbReference>
<proteinExistence type="inferred from homology"/>
<comment type="caution">
    <text evidence="6">The sequence shown here is derived from an EMBL/GenBank/DDBJ whole genome shotgun (WGS) entry which is preliminary data.</text>
</comment>
<evidence type="ECO:0000313" key="7">
    <source>
        <dbReference type="Proteomes" id="UP000655751"/>
    </source>
</evidence>
<keyword evidence="3" id="KW-0812">Transmembrane</keyword>
<dbReference type="Pfam" id="PF13399">
    <property type="entry name" value="LytR_C"/>
    <property type="match status" value="1"/>
</dbReference>
<dbReference type="Proteomes" id="UP000655751">
    <property type="component" value="Unassembled WGS sequence"/>
</dbReference>